<accession>A0A6L8V8B5</accession>
<dbReference type="GO" id="GO:0003700">
    <property type="term" value="F:DNA-binding transcription factor activity"/>
    <property type="evidence" value="ECO:0007669"/>
    <property type="project" value="InterPro"/>
</dbReference>
<dbReference type="Pfam" id="PF00392">
    <property type="entry name" value="GntR"/>
    <property type="match status" value="1"/>
</dbReference>
<organism evidence="6 7">
    <name type="scientific">Paenibacillus silvestris</name>
    <dbReference type="NCBI Taxonomy" id="2606219"/>
    <lineage>
        <taxon>Bacteria</taxon>
        <taxon>Bacillati</taxon>
        <taxon>Bacillota</taxon>
        <taxon>Bacilli</taxon>
        <taxon>Bacillales</taxon>
        <taxon>Paenibacillaceae</taxon>
        <taxon>Paenibacillus</taxon>
    </lineage>
</organism>
<dbReference type="FunFam" id="1.10.10.10:FF:000079">
    <property type="entry name" value="GntR family transcriptional regulator"/>
    <property type="match status" value="1"/>
</dbReference>
<evidence type="ECO:0000256" key="1">
    <source>
        <dbReference type="ARBA" id="ARBA00022491"/>
    </source>
</evidence>
<dbReference type="CDD" id="cd06267">
    <property type="entry name" value="PBP1_LacI_sugar_binding-like"/>
    <property type="match status" value="1"/>
</dbReference>
<dbReference type="PANTHER" id="PTHR30146:SF95">
    <property type="entry name" value="RIBOSE OPERON REPRESSOR"/>
    <property type="match status" value="1"/>
</dbReference>
<proteinExistence type="predicted"/>
<dbReference type="PROSITE" id="PS50949">
    <property type="entry name" value="HTH_GNTR"/>
    <property type="match status" value="1"/>
</dbReference>
<dbReference type="Pfam" id="PF13377">
    <property type="entry name" value="Peripla_BP_3"/>
    <property type="match status" value="1"/>
</dbReference>
<keyword evidence="7" id="KW-1185">Reference proteome</keyword>
<keyword evidence="3" id="KW-0238">DNA-binding</keyword>
<dbReference type="InterPro" id="IPR000524">
    <property type="entry name" value="Tscrpt_reg_HTH_GntR"/>
</dbReference>
<evidence type="ECO:0000259" key="5">
    <source>
        <dbReference type="PROSITE" id="PS50949"/>
    </source>
</evidence>
<evidence type="ECO:0000313" key="7">
    <source>
        <dbReference type="Proteomes" id="UP000481087"/>
    </source>
</evidence>
<evidence type="ECO:0000256" key="3">
    <source>
        <dbReference type="ARBA" id="ARBA00023125"/>
    </source>
</evidence>
<dbReference type="InterPro" id="IPR046335">
    <property type="entry name" value="LacI/GalR-like_sensor"/>
</dbReference>
<dbReference type="GO" id="GO:0000976">
    <property type="term" value="F:transcription cis-regulatory region binding"/>
    <property type="evidence" value="ECO:0007669"/>
    <property type="project" value="TreeGrafter"/>
</dbReference>
<dbReference type="InterPro" id="IPR036388">
    <property type="entry name" value="WH-like_DNA-bd_sf"/>
</dbReference>
<dbReference type="InterPro" id="IPR028082">
    <property type="entry name" value="Peripla_BP_I"/>
</dbReference>
<protein>
    <submittedName>
        <fullName evidence="6">GntR family transcriptional regulator</fullName>
    </submittedName>
</protein>
<dbReference type="SUPFAM" id="SSF53822">
    <property type="entry name" value="Periplasmic binding protein-like I"/>
    <property type="match status" value="1"/>
</dbReference>
<dbReference type="Gene3D" id="1.10.10.10">
    <property type="entry name" value="Winged helix-like DNA-binding domain superfamily/Winged helix DNA-binding domain"/>
    <property type="match status" value="1"/>
</dbReference>
<dbReference type="SUPFAM" id="SSF46785">
    <property type="entry name" value="Winged helix' DNA-binding domain"/>
    <property type="match status" value="1"/>
</dbReference>
<dbReference type="EMBL" id="WTUZ01000039">
    <property type="protein sequence ID" value="MZQ86505.1"/>
    <property type="molecule type" value="Genomic_DNA"/>
</dbReference>
<feature type="domain" description="HTH gntR-type" evidence="5">
    <location>
        <begin position="12"/>
        <end position="80"/>
    </location>
</feature>
<dbReference type="Gene3D" id="3.40.50.2300">
    <property type="match status" value="2"/>
</dbReference>
<dbReference type="PRINTS" id="PR00035">
    <property type="entry name" value="HTHGNTR"/>
</dbReference>
<keyword evidence="4" id="KW-0804">Transcription</keyword>
<sequence length="375" mass="42002">MMKLMSSAPARIPMYIQLKTYMMSQIQQGIWKPGDKIPSENELAEQFNVSRITVKNAMAAFVNQGLIYRIQGKGSFISDSAALPLTPFEPVESLESCIAFLMPRLDNLYTANLLTGIEQELADHGYHVVFKLTHDRQEVEIKRLKELTQLGMKGIIIYPVEGETFNSEILKLTLGDYPFVIVDRYLRGLDANCVSSDNFTGAYEATKHLTSLGHTTISFLSTAITGTTSIEDRLRGYEQALSDAGLSIEYRLRLILNNHLSIYEQIKQYMLDHPDVTAIVATTSTIGLFAMKSARELNLVVPRDLSIVCFDNQEKSELSEVPLTYIDQNETNMGREAAKRVLSLIQNPIQERSILTLPCQLIVRGSTVSPNLARS</sequence>
<reference evidence="6 7" key="1">
    <citation type="submission" date="2019-12" db="EMBL/GenBank/DDBJ databases">
        <title>Paenibacillus sp. nov. sp. isolated from soil.</title>
        <authorList>
            <person name="Kim J."/>
            <person name="Jeong S.E."/>
            <person name="Jung H.S."/>
            <person name="Jeon C.O."/>
        </authorList>
    </citation>
    <scope>NUCLEOTIDE SEQUENCE [LARGE SCALE GENOMIC DNA]</scope>
    <source>
        <strain evidence="6 7">5J-6</strain>
    </source>
</reference>
<name>A0A6L8V8B5_9BACL</name>
<dbReference type="Proteomes" id="UP000481087">
    <property type="component" value="Unassembled WGS sequence"/>
</dbReference>
<gene>
    <name evidence="6" type="ORF">GQF01_30820</name>
</gene>
<dbReference type="AlphaFoldDB" id="A0A6L8V8B5"/>
<comment type="caution">
    <text evidence="6">The sequence shown here is derived from an EMBL/GenBank/DDBJ whole genome shotgun (WGS) entry which is preliminary data.</text>
</comment>
<evidence type="ECO:0000313" key="6">
    <source>
        <dbReference type="EMBL" id="MZQ86505.1"/>
    </source>
</evidence>
<evidence type="ECO:0000256" key="2">
    <source>
        <dbReference type="ARBA" id="ARBA00023015"/>
    </source>
</evidence>
<dbReference type="PANTHER" id="PTHR30146">
    <property type="entry name" value="LACI-RELATED TRANSCRIPTIONAL REPRESSOR"/>
    <property type="match status" value="1"/>
</dbReference>
<dbReference type="SMART" id="SM00345">
    <property type="entry name" value="HTH_GNTR"/>
    <property type="match status" value="1"/>
</dbReference>
<keyword evidence="1" id="KW-0678">Repressor</keyword>
<dbReference type="InterPro" id="IPR036390">
    <property type="entry name" value="WH_DNA-bd_sf"/>
</dbReference>
<dbReference type="CDD" id="cd07377">
    <property type="entry name" value="WHTH_GntR"/>
    <property type="match status" value="1"/>
</dbReference>
<keyword evidence="2" id="KW-0805">Transcription regulation</keyword>
<evidence type="ECO:0000256" key="4">
    <source>
        <dbReference type="ARBA" id="ARBA00023163"/>
    </source>
</evidence>